<sequence length="415" mass="46424">MADILVSEWMEEFEALTESEIHTYSAEQEHNHEIMIALFDVLSEPNKYKLDTMIDGICRQLLDFYRSGEKQLKKFTLQYIPVLVFLHFSDKSLSSIQTLLVSLYNLEIIDSKGQPRMLLFRIPSVAQSSIYHDANNLEPSFIAENSLRRWEECNSKLVSWGPLPQVECLNAQNRQRVVTALIFLYNQQLSSVISQGIEYTCKGISRLVTRGFQTNISARNSVNSDTDSTGAQSLSLTHRVPVTGPFLIEMLNIVYSAVERGINGGLQALNDIIYRASYETFADVLLAANSVKNLLQYSPTVLVTPRTSHSQTVSKSMITNASFRTKKLPDDIPIQDEHVQEPLDSITEEQEETEKSKTKASVSALKGHLPKLPGLSKKHKEKIKSSEIELGAGSGDVVEFVSNPESSNLVHVSAV</sequence>
<accession>A0AAW1TQW5</accession>
<evidence type="ECO:0008006" key="9">
    <source>
        <dbReference type="Google" id="ProtNLM"/>
    </source>
</evidence>
<dbReference type="Pfam" id="PF09790">
    <property type="entry name" value="Hyccin"/>
    <property type="match status" value="1"/>
</dbReference>
<dbReference type="GO" id="GO:0005886">
    <property type="term" value="C:plasma membrane"/>
    <property type="evidence" value="ECO:0007669"/>
    <property type="project" value="UniProtKB-SubCell"/>
</dbReference>
<keyword evidence="8" id="KW-1185">Reference proteome</keyword>
<evidence type="ECO:0000256" key="3">
    <source>
        <dbReference type="ARBA" id="ARBA00022475"/>
    </source>
</evidence>
<dbReference type="AlphaFoldDB" id="A0AAW1TQW5"/>
<comment type="similarity">
    <text evidence="6">Belongs to the Hyccin family.</text>
</comment>
<dbReference type="PANTHER" id="PTHR31220:SF1">
    <property type="entry name" value="GH21176P"/>
    <property type="match status" value="1"/>
</dbReference>
<evidence type="ECO:0000313" key="8">
    <source>
        <dbReference type="Proteomes" id="UP001431783"/>
    </source>
</evidence>
<evidence type="ECO:0000256" key="4">
    <source>
        <dbReference type="ARBA" id="ARBA00022490"/>
    </source>
</evidence>
<gene>
    <name evidence="7" type="ORF">WA026_008283</name>
</gene>
<evidence type="ECO:0000256" key="1">
    <source>
        <dbReference type="ARBA" id="ARBA00004236"/>
    </source>
</evidence>
<name>A0AAW1TQW5_9CUCU</name>
<keyword evidence="3" id="KW-1003">Cell membrane</keyword>
<dbReference type="PANTHER" id="PTHR31220">
    <property type="entry name" value="HYCCIN RELATED"/>
    <property type="match status" value="1"/>
</dbReference>
<dbReference type="Proteomes" id="UP001431783">
    <property type="component" value="Unassembled WGS sequence"/>
</dbReference>
<evidence type="ECO:0000256" key="6">
    <source>
        <dbReference type="ARBA" id="ARBA00034482"/>
    </source>
</evidence>
<evidence type="ECO:0000256" key="2">
    <source>
        <dbReference type="ARBA" id="ARBA00004514"/>
    </source>
</evidence>
<dbReference type="GO" id="GO:0046854">
    <property type="term" value="P:phosphatidylinositol phosphate biosynthetic process"/>
    <property type="evidence" value="ECO:0007669"/>
    <property type="project" value="TreeGrafter"/>
</dbReference>
<proteinExistence type="inferred from homology"/>
<reference evidence="7 8" key="1">
    <citation type="submission" date="2023-03" db="EMBL/GenBank/DDBJ databases">
        <title>Genome insight into feeding habits of ladybird beetles.</title>
        <authorList>
            <person name="Li H.-S."/>
            <person name="Huang Y.-H."/>
            <person name="Pang H."/>
        </authorList>
    </citation>
    <scope>NUCLEOTIDE SEQUENCE [LARGE SCALE GENOMIC DNA]</scope>
    <source>
        <strain evidence="7">SYSU_2023b</strain>
        <tissue evidence="7">Whole body</tissue>
    </source>
</reference>
<comment type="subcellular location">
    <subcellularLocation>
        <location evidence="1">Cell membrane</location>
    </subcellularLocation>
    <subcellularLocation>
        <location evidence="2">Cytoplasm</location>
        <location evidence="2">Cytosol</location>
    </subcellularLocation>
</comment>
<protein>
    <recommendedName>
        <fullName evidence="9">Hyccin</fullName>
    </recommendedName>
</protein>
<evidence type="ECO:0000313" key="7">
    <source>
        <dbReference type="EMBL" id="KAK9870712.1"/>
    </source>
</evidence>
<organism evidence="7 8">
    <name type="scientific">Henosepilachna vigintioctopunctata</name>
    <dbReference type="NCBI Taxonomy" id="420089"/>
    <lineage>
        <taxon>Eukaryota</taxon>
        <taxon>Metazoa</taxon>
        <taxon>Ecdysozoa</taxon>
        <taxon>Arthropoda</taxon>
        <taxon>Hexapoda</taxon>
        <taxon>Insecta</taxon>
        <taxon>Pterygota</taxon>
        <taxon>Neoptera</taxon>
        <taxon>Endopterygota</taxon>
        <taxon>Coleoptera</taxon>
        <taxon>Polyphaga</taxon>
        <taxon>Cucujiformia</taxon>
        <taxon>Coccinelloidea</taxon>
        <taxon>Coccinellidae</taxon>
        <taxon>Epilachninae</taxon>
        <taxon>Epilachnini</taxon>
        <taxon>Henosepilachna</taxon>
    </lineage>
</organism>
<dbReference type="EMBL" id="JARQZJ010000003">
    <property type="protein sequence ID" value="KAK9870712.1"/>
    <property type="molecule type" value="Genomic_DNA"/>
</dbReference>
<dbReference type="GO" id="GO:0005829">
    <property type="term" value="C:cytosol"/>
    <property type="evidence" value="ECO:0007669"/>
    <property type="project" value="UniProtKB-SubCell"/>
</dbReference>
<comment type="caution">
    <text evidence="7">The sequence shown here is derived from an EMBL/GenBank/DDBJ whole genome shotgun (WGS) entry which is preliminary data.</text>
</comment>
<keyword evidence="5" id="KW-0472">Membrane</keyword>
<dbReference type="InterPro" id="IPR018619">
    <property type="entry name" value="Hyccin"/>
</dbReference>
<dbReference type="GO" id="GO:0072659">
    <property type="term" value="P:protein localization to plasma membrane"/>
    <property type="evidence" value="ECO:0007669"/>
    <property type="project" value="TreeGrafter"/>
</dbReference>
<keyword evidence="4" id="KW-0963">Cytoplasm</keyword>
<evidence type="ECO:0000256" key="5">
    <source>
        <dbReference type="ARBA" id="ARBA00023136"/>
    </source>
</evidence>